<gene>
    <name evidence="1" type="ORF">M5X16_29415</name>
    <name evidence="2" type="ORF">PC41400_28250</name>
</gene>
<evidence type="ECO:0000313" key="1">
    <source>
        <dbReference type="EMBL" id="MCY9599872.1"/>
    </source>
</evidence>
<evidence type="ECO:0000313" key="4">
    <source>
        <dbReference type="Proteomes" id="UP001527202"/>
    </source>
</evidence>
<dbReference type="InterPro" id="IPR047111">
    <property type="entry name" value="YbaP-like"/>
</dbReference>
<reference evidence="2 3" key="1">
    <citation type="submission" date="2018-01" db="EMBL/GenBank/DDBJ databases">
        <title>The whole genome sequencing and assembly of Paenibacillus chitinolyticus KCCM 41400 strain.</title>
        <authorList>
            <person name="Kim J.-Y."/>
            <person name="Park M.-K."/>
            <person name="Lee Y.-J."/>
            <person name="Yi H."/>
            <person name="Bahn Y.-S."/>
            <person name="Kim J.F."/>
            <person name="Lee D.-W."/>
        </authorList>
    </citation>
    <scope>NUCLEOTIDE SEQUENCE [LARGE SCALE GENOMIC DNA]</scope>
    <source>
        <strain evidence="2 3">KCCM 41400</strain>
    </source>
</reference>
<name>A0A410X417_9BACL</name>
<dbReference type="PANTHER" id="PTHR40590">
    <property type="entry name" value="CYTOPLASMIC PROTEIN-RELATED"/>
    <property type="match status" value="1"/>
</dbReference>
<dbReference type="Proteomes" id="UP000288943">
    <property type="component" value="Chromosome"/>
</dbReference>
<sequence length="460" mass="50428">MKSHLWSKWSRKTAAGLLGVTILLGGTNLTVRAEQPPAPTPSISTWSLSTLNEGEKYGIYPVGWYYDGKFQEAIDAVKVKSLIESTGAKLDQLGFSKKDLPLPVLENKVITRDTVMRAMHGLLARYELPAAFGIGSSSPIEYLQQKGIVQGSSEGLELDQPCTAEQAAVLASRLVEFSYDTAGQGAKGVFWKVKHNNNTLYLLGSVHLGIPEMYPLQKNIREAFEASDDLWVEADTLSGDMSYFANLMVYDDGSKIEDHVSKETYEKLQKVIKKMEIPEQALDGYKPFAVSSNLSMLSLFDQPDQITAASASGIDHYFLTKALLTGKPVHELEGIKLQADVFNSLTPEAQEKDLNSLLDTLLADGGKEGADSFKQLQLDWSKGDAKGVADGLVRGGLMEGELNKKLIGERDKNMAKKIADLLEKDGERTSFVVVGSAHYVVKDMVIDQLKAKGYDVQPVK</sequence>
<dbReference type="KEGG" id="pchi:PC41400_28250"/>
<organism evidence="2 3">
    <name type="scientific">Paenibacillus chitinolyticus</name>
    <dbReference type="NCBI Taxonomy" id="79263"/>
    <lineage>
        <taxon>Bacteria</taxon>
        <taxon>Bacillati</taxon>
        <taxon>Bacillota</taxon>
        <taxon>Bacilli</taxon>
        <taxon>Bacillales</taxon>
        <taxon>Paenibacillaceae</taxon>
        <taxon>Paenibacillus</taxon>
    </lineage>
</organism>
<dbReference type="EMBL" id="JAMDMJ010000058">
    <property type="protein sequence ID" value="MCY9599872.1"/>
    <property type="molecule type" value="Genomic_DNA"/>
</dbReference>
<dbReference type="Pfam" id="PF01963">
    <property type="entry name" value="TraB_PrgY_gumN"/>
    <property type="match status" value="1"/>
</dbReference>
<reference evidence="1 4" key="2">
    <citation type="submission" date="2022-05" db="EMBL/GenBank/DDBJ databases">
        <title>Genome Sequencing of Bee-Associated Microbes.</title>
        <authorList>
            <person name="Dunlap C."/>
        </authorList>
    </citation>
    <scope>NUCLEOTIDE SEQUENCE [LARGE SCALE GENOMIC DNA]</scope>
    <source>
        <strain evidence="1 4">NRRL B-23120</strain>
    </source>
</reference>
<evidence type="ECO:0000313" key="2">
    <source>
        <dbReference type="EMBL" id="QAV21350.1"/>
    </source>
</evidence>
<dbReference type="RefSeq" id="WP_042235089.1">
    <property type="nucleotide sequence ID" value="NZ_CP026520.1"/>
</dbReference>
<proteinExistence type="predicted"/>
<dbReference type="CDD" id="cd14789">
    <property type="entry name" value="Tiki"/>
    <property type="match status" value="1"/>
</dbReference>
<dbReference type="GeneID" id="95378685"/>
<dbReference type="Proteomes" id="UP001527202">
    <property type="component" value="Unassembled WGS sequence"/>
</dbReference>
<dbReference type="AlphaFoldDB" id="A0A410X417"/>
<accession>A0A410X417</accession>
<dbReference type="PANTHER" id="PTHR40590:SF1">
    <property type="entry name" value="CYTOPLASMIC PROTEIN"/>
    <property type="match status" value="1"/>
</dbReference>
<protein>
    <submittedName>
        <fullName evidence="2">TraB/GumN family protein</fullName>
    </submittedName>
</protein>
<dbReference type="OrthoDB" id="357294at2"/>
<dbReference type="InterPro" id="IPR002816">
    <property type="entry name" value="TraB/PrgY/GumN_fam"/>
</dbReference>
<keyword evidence="4" id="KW-1185">Reference proteome</keyword>
<evidence type="ECO:0000313" key="3">
    <source>
        <dbReference type="Proteomes" id="UP000288943"/>
    </source>
</evidence>
<dbReference type="EMBL" id="CP026520">
    <property type="protein sequence ID" value="QAV21350.1"/>
    <property type="molecule type" value="Genomic_DNA"/>
</dbReference>